<evidence type="ECO:0000256" key="1">
    <source>
        <dbReference type="ARBA" id="ARBA00004651"/>
    </source>
</evidence>
<feature type="transmembrane region" description="Helical" evidence="6">
    <location>
        <begin position="702"/>
        <end position="727"/>
    </location>
</feature>
<name>A0A2D0NF68_FLAN2</name>
<accession>A0A2D0NF68</accession>
<evidence type="ECO:0000256" key="5">
    <source>
        <dbReference type="ARBA" id="ARBA00023136"/>
    </source>
</evidence>
<dbReference type="GO" id="GO:0005886">
    <property type="term" value="C:plasma membrane"/>
    <property type="evidence" value="ECO:0007669"/>
    <property type="project" value="UniProtKB-SubCell"/>
</dbReference>
<dbReference type="GO" id="GO:0022857">
    <property type="term" value="F:transmembrane transporter activity"/>
    <property type="evidence" value="ECO:0007669"/>
    <property type="project" value="TreeGrafter"/>
</dbReference>
<dbReference type="EMBL" id="PDUD01000011">
    <property type="protein sequence ID" value="PHN07048.1"/>
    <property type="molecule type" value="Genomic_DNA"/>
</dbReference>
<feature type="transmembrane region" description="Helical" evidence="6">
    <location>
        <begin position="366"/>
        <end position="385"/>
    </location>
</feature>
<evidence type="ECO:0000256" key="3">
    <source>
        <dbReference type="ARBA" id="ARBA00022692"/>
    </source>
</evidence>
<evidence type="ECO:0000313" key="10">
    <source>
        <dbReference type="Proteomes" id="UP000223913"/>
    </source>
</evidence>
<dbReference type="InterPro" id="IPR025857">
    <property type="entry name" value="MacB_PCD"/>
</dbReference>
<evidence type="ECO:0000256" key="6">
    <source>
        <dbReference type="SAM" id="Phobius"/>
    </source>
</evidence>
<sequence>MSEVLMLYKSRYMIGNYLLVALRNLKKRSLHALINIFGLAVGLSAALLIFLFVRNEFSYDTFFSDADRIYKLVEQERNPAKEEWHAAVPYAFARILVRDYPEVIEATAISGPYNSQLVNVKKQEGEEKSFLQHGVLLADSSFFSVFDFEMLHGDPKTALTSPNSVVLTESTARRYFGDENPVGKSISNGGNGRPSVVTGVCADPPEHSHLAFQSLVSSNSVAWFSQDSFNLARAFCYVKLHSETDPGQLEARLPELIEKYLAGAIEKAQQVSWQDYQAAGNGHQYFLRALTDIHLDPADFGGMKPSGNKLVVRMLIVMGILILVIAAINFTNLSTTQSAERTQEISMRKVLGALPRQLTRQFLTESLLLVCMAAAVAMLITSLSLPSFNRLTGKELSLAFDSPLFWIILTVWIIITLIAGTYPAHHLGSLKLDALFRRFSVNPLKRRWMQNGLIGFQFWISIGLIICTLVIYDQIRYLSEKNLGFDQEKIIVMEGAFHRDATFIHPFMREIERLPQVERVAGSLWVHGFQDTWSDQYRKKTDPQIYPMDRVIIGDQFAETAGFELIAGNFFSENSQDSSQILLNESAVKMLGLNDPVGQRLVKVDKAQPDDPEIEFVIKGVVKDFNFRSLHQSVRPLVIQSNENNYGRIKYLLIKLDGTDLSETLNTLERKWEALVPGRPFNYRFLDETLAARYEAERRTHIIFTLFSGLSIFLTCMGLFAVVSYTLNHRKKEIAIRRIVGARWRHMLLLFSRDYVKIILLSFMLVAPIAWWLMYQWLQEFAYGIDLQVWHFILSGLIPILITGSIIGFGTLRAVRQNPTRNL</sequence>
<comment type="caution">
    <text evidence="9">The sequence shown here is derived from an EMBL/GenBank/DDBJ whole genome shotgun (WGS) entry which is preliminary data.</text>
</comment>
<evidence type="ECO:0000259" key="8">
    <source>
        <dbReference type="Pfam" id="PF12704"/>
    </source>
</evidence>
<dbReference type="Pfam" id="PF02687">
    <property type="entry name" value="FtsX"/>
    <property type="match status" value="2"/>
</dbReference>
<dbReference type="Proteomes" id="UP000223913">
    <property type="component" value="Unassembled WGS sequence"/>
</dbReference>
<keyword evidence="5 6" id="KW-0472">Membrane</keyword>
<dbReference type="PANTHER" id="PTHR30572">
    <property type="entry name" value="MEMBRANE COMPONENT OF TRANSPORTER-RELATED"/>
    <property type="match status" value="1"/>
</dbReference>
<evidence type="ECO:0000256" key="2">
    <source>
        <dbReference type="ARBA" id="ARBA00022475"/>
    </source>
</evidence>
<feature type="transmembrane region" description="Helical" evidence="6">
    <location>
        <begin position="755"/>
        <end position="777"/>
    </location>
</feature>
<feature type="transmembrane region" description="Helical" evidence="6">
    <location>
        <begin position="789"/>
        <end position="812"/>
    </location>
</feature>
<keyword evidence="10" id="KW-1185">Reference proteome</keyword>
<feature type="domain" description="ABC3 transporter permease C-terminal" evidence="7">
    <location>
        <begin position="706"/>
        <end position="819"/>
    </location>
</feature>
<feature type="transmembrane region" description="Helical" evidence="6">
    <location>
        <begin position="310"/>
        <end position="331"/>
    </location>
</feature>
<feature type="transmembrane region" description="Helical" evidence="6">
    <location>
        <begin position="32"/>
        <end position="53"/>
    </location>
</feature>
<dbReference type="PANTHER" id="PTHR30572:SF18">
    <property type="entry name" value="ABC-TYPE MACROLIDE FAMILY EXPORT SYSTEM PERMEASE COMPONENT 2"/>
    <property type="match status" value="1"/>
</dbReference>
<comment type="subcellular location">
    <subcellularLocation>
        <location evidence="1">Cell membrane</location>
        <topology evidence="1">Multi-pass membrane protein</topology>
    </subcellularLocation>
</comment>
<organism evidence="9 10">
    <name type="scientific">Flavilitoribacter nigricans (strain ATCC 23147 / DSM 23189 / NBRC 102662 / NCIMB 1420 / SS-2)</name>
    <name type="common">Lewinella nigricans</name>
    <dbReference type="NCBI Taxonomy" id="1122177"/>
    <lineage>
        <taxon>Bacteria</taxon>
        <taxon>Pseudomonadati</taxon>
        <taxon>Bacteroidota</taxon>
        <taxon>Saprospiria</taxon>
        <taxon>Saprospirales</taxon>
        <taxon>Lewinellaceae</taxon>
        <taxon>Flavilitoribacter</taxon>
    </lineage>
</organism>
<evidence type="ECO:0008006" key="11">
    <source>
        <dbReference type="Google" id="ProtNLM"/>
    </source>
</evidence>
<dbReference type="AlphaFoldDB" id="A0A2D0NF68"/>
<evidence type="ECO:0000259" key="7">
    <source>
        <dbReference type="Pfam" id="PF02687"/>
    </source>
</evidence>
<reference evidence="9 10" key="1">
    <citation type="submission" date="2017-10" db="EMBL/GenBank/DDBJ databases">
        <title>The draft genome sequence of Lewinella nigricans NBRC 102662.</title>
        <authorList>
            <person name="Wang K."/>
        </authorList>
    </citation>
    <scope>NUCLEOTIDE SEQUENCE [LARGE SCALE GENOMIC DNA]</scope>
    <source>
        <strain evidence="9 10">NBRC 102662</strain>
    </source>
</reference>
<feature type="domain" description="MacB-like periplasmic core" evidence="8">
    <location>
        <begin position="33"/>
        <end position="255"/>
    </location>
</feature>
<feature type="domain" description="MacB-like periplasmic core" evidence="8">
    <location>
        <begin position="460"/>
        <end position="635"/>
    </location>
</feature>
<proteinExistence type="predicted"/>
<dbReference type="OrthoDB" id="5933722at2"/>
<feature type="transmembrane region" description="Helical" evidence="6">
    <location>
        <begin position="448"/>
        <end position="472"/>
    </location>
</feature>
<keyword evidence="3 6" id="KW-0812">Transmembrane</keyword>
<gene>
    <name evidence="9" type="ORF">CRP01_07400</name>
</gene>
<protein>
    <recommendedName>
        <fullName evidence="11">ABC transporter permease</fullName>
    </recommendedName>
</protein>
<evidence type="ECO:0000256" key="4">
    <source>
        <dbReference type="ARBA" id="ARBA00022989"/>
    </source>
</evidence>
<keyword evidence="4 6" id="KW-1133">Transmembrane helix</keyword>
<dbReference type="InterPro" id="IPR050250">
    <property type="entry name" value="Macrolide_Exporter_MacB"/>
</dbReference>
<feature type="domain" description="ABC3 transporter permease C-terminal" evidence="7">
    <location>
        <begin position="316"/>
        <end position="427"/>
    </location>
</feature>
<dbReference type="Pfam" id="PF12704">
    <property type="entry name" value="MacB_PCD"/>
    <property type="match status" value="2"/>
</dbReference>
<keyword evidence="2" id="KW-1003">Cell membrane</keyword>
<evidence type="ECO:0000313" key="9">
    <source>
        <dbReference type="EMBL" id="PHN07048.1"/>
    </source>
</evidence>
<dbReference type="InterPro" id="IPR003838">
    <property type="entry name" value="ABC3_permease_C"/>
</dbReference>
<feature type="transmembrane region" description="Helical" evidence="6">
    <location>
        <begin position="405"/>
        <end position="427"/>
    </location>
</feature>